<dbReference type="Proteomes" id="UP000037943">
    <property type="component" value="Unassembled WGS sequence"/>
</dbReference>
<protein>
    <submittedName>
        <fullName evidence="2">Uncharacterized protein</fullName>
    </submittedName>
</protein>
<name>A0AB37R751_PSEAV</name>
<organism evidence="2 4">
    <name type="scientific">Pseudomonas amygdali pv. lachrymans</name>
    <name type="common">Pseudomonas syringae pv. lachrymans</name>
    <dbReference type="NCBI Taxonomy" id="53707"/>
    <lineage>
        <taxon>Bacteria</taxon>
        <taxon>Pseudomonadati</taxon>
        <taxon>Pseudomonadota</taxon>
        <taxon>Gammaproteobacteria</taxon>
        <taxon>Pseudomonadales</taxon>
        <taxon>Pseudomonadaceae</taxon>
        <taxon>Pseudomonas</taxon>
        <taxon>Pseudomonas amygdali</taxon>
    </lineage>
</organism>
<comment type="caution">
    <text evidence="2">The sequence shown here is derived from an EMBL/GenBank/DDBJ whole genome shotgun (WGS) entry which is preliminary data.</text>
</comment>
<reference evidence="2 4" key="3">
    <citation type="submission" date="2018-08" db="EMBL/GenBank/DDBJ databases">
        <title>Recombination of ecologically and evolutionarily significant loci maintains genetic cohesion in the Pseudomonas syringae species complex.</title>
        <authorList>
            <person name="Dillon M."/>
            <person name="Thakur S."/>
            <person name="Almeida R.N.D."/>
            <person name="Weir B.S."/>
            <person name="Guttman D.S."/>
        </authorList>
    </citation>
    <scope>NUCLEOTIDE SEQUENCE [LARGE SCALE GENOMIC DNA]</scope>
    <source>
        <strain evidence="2 4">ICMP 3402</strain>
    </source>
</reference>
<evidence type="ECO:0000313" key="3">
    <source>
        <dbReference type="Proteomes" id="UP000037943"/>
    </source>
</evidence>
<keyword evidence="3" id="KW-1185">Reference proteome</keyword>
<reference evidence="1 3" key="2">
    <citation type="submission" date="2015-10" db="EMBL/GenBank/DDBJ databases">
        <title>Comparative genomics and high-throughput reverse genetic screens identify a new phytobacterial MAMP and an Arabidopsis receptor required for immune elicitation.</title>
        <authorList>
            <person name="Mott G.A."/>
            <person name="Thakur S."/>
            <person name="Wang P.W."/>
            <person name="Desveaux D."/>
            <person name="Guttman D.S."/>
        </authorList>
    </citation>
    <scope>NUCLEOTIDE SEQUENCE [LARGE SCALE GENOMIC DNA]</scope>
    <source>
        <strain evidence="1 3">107</strain>
    </source>
</reference>
<gene>
    <name evidence="1" type="ORF">AC499_2418</name>
    <name evidence="2" type="ORF">ALP33_03084</name>
</gene>
<dbReference type="EMBL" id="RBTW01000220">
    <property type="protein sequence ID" value="RMU17495.1"/>
    <property type="molecule type" value="Genomic_DNA"/>
</dbReference>
<proteinExistence type="predicted"/>
<evidence type="ECO:0000313" key="4">
    <source>
        <dbReference type="Proteomes" id="UP000271817"/>
    </source>
</evidence>
<accession>A0AB37R751</accession>
<evidence type="ECO:0000313" key="2">
    <source>
        <dbReference type="EMBL" id="RMU17495.1"/>
    </source>
</evidence>
<dbReference type="Proteomes" id="UP000271817">
    <property type="component" value="Unassembled WGS sequence"/>
</dbReference>
<dbReference type="EMBL" id="LGLK01000037">
    <property type="protein sequence ID" value="KPC19950.1"/>
    <property type="molecule type" value="Genomic_DNA"/>
</dbReference>
<dbReference type="AlphaFoldDB" id="A0AB37R751"/>
<reference evidence="1" key="1">
    <citation type="submission" date="2015-07" db="EMBL/GenBank/DDBJ databases">
        <authorList>
            <person name="O'Brien H.E."/>
            <person name="Thakur S."/>
            <person name="Gong Y."/>
            <person name="Wang P.W."/>
            <person name="Guttman D.S."/>
        </authorList>
    </citation>
    <scope>NUCLEOTIDE SEQUENCE</scope>
    <source>
        <strain evidence="1">107</strain>
    </source>
</reference>
<evidence type="ECO:0000313" key="1">
    <source>
        <dbReference type="EMBL" id="KPC19950.1"/>
    </source>
</evidence>
<dbReference type="RefSeq" id="WP_005745609.1">
    <property type="nucleotide sequence ID" value="NZ_CP020351.1"/>
</dbReference>
<sequence length="163" mass="18919">MRLFDWLNPRKKVEVEVADYPEARRIAHSLREFPEDWAWKIKGYELLHVPTGFAMWVANKAYGLEEIISGGGKNKFSEHEQSIIWPAVEEWLARCKVGFTGRLPKVRIHWANGVWWCMAKGHPWAGAGISPADAYRSWSRAVSIQERKYETPDEPLQVWSRAL</sequence>